<dbReference type="Pfam" id="PF01467">
    <property type="entry name" value="CTP_transf_like"/>
    <property type="match status" value="1"/>
</dbReference>
<keyword evidence="4 9" id="KW-0547">Nucleotide-binding</keyword>
<sequence length="167" mass="18141">MTAARNRIAVYPGTFDPITNGHIDLVDRAAPLFERLIIGVAESPAKGPALPLALRVELAKKATAHHDNVEVRGFDCLLAHFVAQVGAGVLLRGLRAVSDFEYEFQLASMNRHLIPDVETLFLTPAEQYGFISSSLVREISRLGGDVSGFVPPAVDAALQAQWQRAPR</sequence>
<dbReference type="OrthoDB" id="9806661at2"/>
<dbReference type="NCBIfam" id="TIGR00125">
    <property type="entry name" value="cyt_tran_rel"/>
    <property type="match status" value="1"/>
</dbReference>
<evidence type="ECO:0000256" key="9">
    <source>
        <dbReference type="HAMAP-Rule" id="MF_00151"/>
    </source>
</evidence>
<comment type="similarity">
    <text evidence="9">Belongs to the bacterial CoaD family.</text>
</comment>
<comment type="function">
    <text evidence="9">Reversibly transfers an adenylyl group from ATP to 4'-phosphopantetheine, yielding dephospho-CoA (dPCoA) and pyrophosphate.</text>
</comment>
<dbReference type="InterPro" id="IPR014729">
    <property type="entry name" value="Rossmann-like_a/b/a_fold"/>
</dbReference>
<comment type="caution">
    <text evidence="10">The sequence shown here is derived from an EMBL/GenBank/DDBJ whole genome shotgun (WGS) entry which is preliminary data.</text>
</comment>
<protein>
    <recommendedName>
        <fullName evidence="9">Phosphopantetheine adenylyltransferase</fullName>
        <ecNumber evidence="9">2.7.7.3</ecNumber>
    </recommendedName>
    <alternativeName>
        <fullName evidence="9">Dephospho-CoA pyrophosphorylase</fullName>
    </alternativeName>
    <alternativeName>
        <fullName evidence="9">Pantetheine-phosphate adenylyltransferase</fullName>
        <shortName evidence="9">PPAT</shortName>
    </alternativeName>
</protein>
<evidence type="ECO:0000256" key="2">
    <source>
        <dbReference type="ARBA" id="ARBA00022679"/>
    </source>
</evidence>
<reference evidence="10 11" key="1">
    <citation type="submission" date="2018-08" db="EMBL/GenBank/DDBJ databases">
        <title>Lysobacter soli KCTC 22011, whole genome shotgun sequence.</title>
        <authorList>
            <person name="Zhang X."/>
            <person name="Feng G."/>
            <person name="Zhu H."/>
        </authorList>
    </citation>
    <scope>NUCLEOTIDE SEQUENCE [LARGE SCALE GENOMIC DNA]</scope>
    <source>
        <strain evidence="10 11">KCTC 22011</strain>
    </source>
</reference>
<evidence type="ECO:0000313" key="11">
    <source>
        <dbReference type="Proteomes" id="UP000256829"/>
    </source>
</evidence>
<dbReference type="HAMAP" id="MF_00151">
    <property type="entry name" value="PPAT_bact"/>
    <property type="match status" value="1"/>
</dbReference>
<feature type="binding site" evidence="9">
    <location>
        <begin position="93"/>
        <end position="95"/>
    </location>
    <ligand>
        <name>ATP</name>
        <dbReference type="ChEBI" id="CHEBI:30616"/>
    </ligand>
</feature>
<evidence type="ECO:0000256" key="6">
    <source>
        <dbReference type="ARBA" id="ARBA00022842"/>
    </source>
</evidence>
<feature type="binding site" evidence="9">
    <location>
        <position position="22"/>
    </location>
    <ligand>
        <name>ATP</name>
        <dbReference type="ChEBI" id="CHEBI:30616"/>
    </ligand>
</feature>
<evidence type="ECO:0000256" key="8">
    <source>
        <dbReference type="ARBA" id="ARBA00029346"/>
    </source>
</evidence>
<dbReference type="CDD" id="cd02163">
    <property type="entry name" value="PPAT"/>
    <property type="match status" value="1"/>
</dbReference>
<dbReference type="Proteomes" id="UP000256829">
    <property type="component" value="Unassembled WGS sequence"/>
</dbReference>
<evidence type="ECO:0000256" key="5">
    <source>
        <dbReference type="ARBA" id="ARBA00022840"/>
    </source>
</evidence>
<dbReference type="RefSeq" id="WP_115842401.1">
    <property type="nucleotide sequence ID" value="NZ_CP046603.1"/>
</dbReference>
<feature type="binding site" evidence="9">
    <location>
        <begin position="14"/>
        <end position="15"/>
    </location>
    <ligand>
        <name>ATP</name>
        <dbReference type="ChEBI" id="CHEBI:30616"/>
    </ligand>
</feature>
<organism evidence="10 11">
    <name type="scientific">Lysobacter soli</name>
    <dbReference type="NCBI Taxonomy" id="453783"/>
    <lineage>
        <taxon>Bacteria</taxon>
        <taxon>Pseudomonadati</taxon>
        <taxon>Pseudomonadota</taxon>
        <taxon>Gammaproteobacteria</taxon>
        <taxon>Lysobacterales</taxon>
        <taxon>Lysobacteraceae</taxon>
        <taxon>Lysobacter</taxon>
    </lineage>
</organism>
<comment type="subcellular location">
    <subcellularLocation>
        <location evidence="9">Cytoplasm</location>
    </subcellularLocation>
</comment>
<comment type="pathway">
    <text evidence="9">Cofactor biosynthesis; coenzyme A biosynthesis; CoA from (R)-pantothenate: step 4/5.</text>
</comment>
<accession>A0A3D8VCP7</accession>
<evidence type="ECO:0000256" key="3">
    <source>
        <dbReference type="ARBA" id="ARBA00022695"/>
    </source>
</evidence>
<feature type="binding site" evidence="9">
    <location>
        <position position="14"/>
    </location>
    <ligand>
        <name>substrate</name>
    </ligand>
</feature>
<dbReference type="AlphaFoldDB" id="A0A3D8VCP7"/>
<dbReference type="NCBIfam" id="TIGR01510">
    <property type="entry name" value="coaD_prev_kdtB"/>
    <property type="match status" value="1"/>
</dbReference>
<comment type="catalytic activity">
    <reaction evidence="8 9">
        <text>(R)-4'-phosphopantetheine + ATP + H(+) = 3'-dephospho-CoA + diphosphate</text>
        <dbReference type="Rhea" id="RHEA:19801"/>
        <dbReference type="ChEBI" id="CHEBI:15378"/>
        <dbReference type="ChEBI" id="CHEBI:30616"/>
        <dbReference type="ChEBI" id="CHEBI:33019"/>
        <dbReference type="ChEBI" id="CHEBI:57328"/>
        <dbReference type="ChEBI" id="CHEBI:61723"/>
        <dbReference type="EC" id="2.7.7.3"/>
    </reaction>
</comment>
<dbReference type="GO" id="GO:0015937">
    <property type="term" value="P:coenzyme A biosynthetic process"/>
    <property type="evidence" value="ECO:0007669"/>
    <property type="project" value="UniProtKB-UniRule"/>
</dbReference>
<evidence type="ECO:0000256" key="7">
    <source>
        <dbReference type="ARBA" id="ARBA00022993"/>
    </source>
</evidence>
<dbReference type="EC" id="2.7.7.3" evidence="9"/>
<evidence type="ECO:0000256" key="4">
    <source>
        <dbReference type="ARBA" id="ARBA00022741"/>
    </source>
</evidence>
<dbReference type="InterPro" id="IPR001980">
    <property type="entry name" value="PPAT"/>
</dbReference>
<feature type="binding site" evidence="9">
    <location>
        <position position="78"/>
    </location>
    <ligand>
        <name>substrate</name>
    </ligand>
</feature>
<keyword evidence="7 9" id="KW-0173">Coenzyme A biosynthesis</keyword>
<gene>
    <name evidence="9" type="primary">coaD</name>
    <name evidence="10" type="ORF">DX912_10115</name>
</gene>
<evidence type="ECO:0000313" key="10">
    <source>
        <dbReference type="EMBL" id="RDY67029.1"/>
    </source>
</evidence>
<feature type="site" description="Transition state stabilizer" evidence="9">
    <location>
        <position position="22"/>
    </location>
</feature>
<dbReference type="EMBL" id="QTJR01000006">
    <property type="protein sequence ID" value="RDY67029.1"/>
    <property type="molecule type" value="Genomic_DNA"/>
</dbReference>
<keyword evidence="2 9" id="KW-0808">Transferase</keyword>
<proteinExistence type="inferred from homology"/>
<dbReference type="Gene3D" id="3.40.50.620">
    <property type="entry name" value="HUPs"/>
    <property type="match status" value="1"/>
</dbReference>
<keyword evidence="1 9" id="KW-0963">Cytoplasm</keyword>
<dbReference type="GO" id="GO:0005524">
    <property type="term" value="F:ATP binding"/>
    <property type="evidence" value="ECO:0007669"/>
    <property type="project" value="UniProtKB-KW"/>
</dbReference>
<comment type="cofactor">
    <cofactor evidence="9">
        <name>Mg(2+)</name>
        <dbReference type="ChEBI" id="CHEBI:18420"/>
    </cofactor>
</comment>
<dbReference type="PANTHER" id="PTHR21342:SF1">
    <property type="entry name" value="PHOSPHOPANTETHEINE ADENYLYLTRANSFERASE"/>
    <property type="match status" value="1"/>
</dbReference>
<name>A0A3D8VCP7_9GAMM</name>
<feature type="binding site" evidence="9">
    <location>
        <position position="46"/>
    </location>
    <ligand>
        <name>substrate</name>
    </ligand>
</feature>
<feature type="binding site" evidence="9">
    <location>
        <position position="92"/>
    </location>
    <ligand>
        <name>substrate</name>
    </ligand>
</feature>
<dbReference type="GO" id="GO:0004595">
    <property type="term" value="F:pantetheine-phosphate adenylyltransferase activity"/>
    <property type="evidence" value="ECO:0007669"/>
    <property type="project" value="UniProtKB-UniRule"/>
</dbReference>
<keyword evidence="6 9" id="KW-0460">Magnesium</keyword>
<keyword evidence="5 9" id="KW-0067">ATP-binding</keyword>
<comment type="subunit">
    <text evidence="9">Homohexamer.</text>
</comment>
<feature type="binding site" evidence="9">
    <location>
        <position position="103"/>
    </location>
    <ligand>
        <name>ATP</name>
        <dbReference type="ChEBI" id="CHEBI:30616"/>
    </ligand>
</feature>
<keyword evidence="3 9" id="KW-0548">Nucleotidyltransferase</keyword>
<dbReference type="PANTHER" id="PTHR21342">
    <property type="entry name" value="PHOSPHOPANTETHEINE ADENYLYLTRANSFERASE"/>
    <property type="match status" value="1"/>
</dbReference>
<dbReference type="PRINTS" id="PR01020">
    <property type="entry name" value="LPSBIOSNTHSS"/>
</dbReference>
<dbReference type="UniPathway" id="UPA00241">
    <property type="reaction ID" value="UER00355"/>
</dbReference>
<dbReference type="InterPro" id="IPR004821">
    <property type="entry name" value="Cyt_trans-like"/>
</dbReference>
<feature type="binding site" evidence="9">
    <location>
        <begin position="128"/>
        <end position="134"/>
    </location>
    <ligand>
        <name>ATP</name>
        <dbReference type="ChEBI" id="CHEBI:30616"/>
    </ligand>
</feature>
<keyword evidence="11" id="KW-1185">Reference proteome</keyword>
<evidence type="ECO:0000256" key="1">
    <source>
        <dbReference type="ARBA" id="ARBA00022490"/>
    </source>
</evidence>
<dbReference type="SUPFAM" id="SSF52374">
    <property type="entry name" value="Nucleotidylyl transferase"/>
    <property type="match status" value="1"/>
</dbReference>
<dbReference type="GO" id="GO:0005737">
    <property type="term" value="C:cytoplasm"/>
    <property type="evidence" value="ECO:0007669"/>
    <property type="project" value="UniProtKB-SubCell"/>
</dbReference>